<comment type="caution">
    <text evidence="2">The sequence shown here is derived from an EMBL/GenBank/DDBJ whole genome shotgun (WGS) entry which is preliminary data.</text>
</comment>
<dbReference type="Pfam" id="PF00753">
    <property type="entry name" value="Lactamase_B"/>
    <property type="match status" value="1"/>
</dbReference>
<proteinExistence type="predicted"/>
<dbReference type="InterPro" id="IPR036866">
    <property type="entry name" value="RibonucZ/Hydroxyglut_hydro"/>
</dbReference>
<evidence type="ECO:0000313" key="2">
    <source>
        <dbReference type="EMBL" id="KAJ4460794.1"/>
    </source>
</evidence>
<organism evidence="2 3">
    <name type="scientific">Paratrimastix pyriformis</name>
    <dbReference type="NCBI Taxonomy" id="342808"/>
    <lineage>
        <taxon>Eukaryota</taxon>
        <taxon>Metamonada</taxon>
        <taxon>Preaxostyla</taxon>
        <taxon>Paratrimastigidae</taxon>
        <taxon>Paratrimastix</taxon>
    </lineage>
</organism>
<dbReference type="InterPro" id="IPR050662">
    <property type="entry name" value="Sec-metab_biosynth-thioest"/>
</dbReference>
<name>A0ABQ8UNP2_9EUKA</name>
<dbReference type="InterPro" id="IPR001279">
    <property type="entry name" value="Metallo-B-lactamas"/>
</dbReference>
<dbReference type="PANTHER" id="PTHR23131">
    <property type="entry name" value="ENDORIBONUCLEASE LACTB2"/>
    <property type="match status" value="1"/>
</dbReference>
<accession>A0ABQ8UNP2</accession>
<dbReference type="EMBL" id="JAPMOS010000011">
    <property type="protein sequence ID" value="KAJ4460794.1"/>
    <property type="molecule type" value="Genomic_DNA"/>
</dbReference>
<sequence>MFKWVAQSLSKPRYSVFQPGVIILTSRGVPDVSVFLLGMGPTRILVDVGWHTGAVTLLDDLQQAMENSGAQSLSAIIITHWHCDHILALDIVRDWHRQRFGTIPPSYKFPFPYPPKCGLPDVATFLPLADEQLFPLGPCGPSWEYRARVLHTPGHSPDHAALLVETVPSREQAPAPGAACPFPPFIICGDLFVGGGTSSIVIHLASYYVSIERLKQLCLGPDAARPSTASPAQPVTVLIPSHGEPLRNPLSDIDRVRAARVDRERRLLEQLEQLEKDPSAVGGCTLRDFLGSYPPQVRKNPFLATGALLNAHAHLEKLVAEGRVVETRCDNVPQFSADELANTSRMYFPTASEADLVSLTELEPLRAVLRSHFRYRLVR</sequence>
<feature type="domain" description="Metallo-beta-lactamase" evidence="1">
    <location>
        <begin position="31"/>
        <end position="233"/>
    </location>
</feature>
<dbReference type="SMART" id="SM00849">
    <property type="entry name" value="Lactamase_B"/>
    <property type="match status" value="1"/>
</dbReference>
<evidence type="ECO:0000313" key="3">
    <source>
        <dbReference type="Proteomes" id="UP001141327"/>
    </source>
</evidence>
<protein>
    <recommendedName>
        <fullName evidence="1">Metallo-beta-lactamase domain-containing protein</fullName>
    </recommendedName>
</protein>
<dbReference type="PANTHER" id="PTHR23131:SF0">
    <property type="entry name" value="ENDORIBONUCLEASE LACTB2"/>
    <property type="match status" value="1"/>
</dbReference>
<dbReference type="Gene3D" id="3.60.15.10">
    <property type="entry name" value="Ribonuclease Z/Hydroxyacylglutathione hydrolase-like"/>
    <property type="match status" value="1"/>
</dbReference>
<reference evidence="2" key="1">
    <citation type="journal article" date="2022" name="bioRxiv">
        <title>Genomics of Preaxostyla Flagellates Illuminates Evolutionary Transitions and the Path Towards Mitochondrial Loss.</title>
        <authorList>
            <person name="Novak L.V.F."/>
            <person name="Treitli S.C."/>
            <person name="Pyrih J."/>
            <person name="Halakuc P."/>
            <person name="Pipaliya S.V."/>
            <person name="Vacek V."/>
            <person name="Brzon O."/>
            <person name="Soukal P."/>
            <person name="Eme L."/>
            <person name="Dacks J.B."/>
            <person name="Karnkowska A."/>
            <person name="Elias M."/>
            <person name="Hampl V."/>
        </authorList>
    </citation>
    <scope>NUCLEOTIDE SEQUENCE</scope>
    <source>
        <strain evidence="2">RCP-MX</strain>
    </source>
</reference>
<dbReference type="SUPFAM" id="SSF56281">
    <property type="entry name" value="Metallo-hydrolase/oxidoreductase"/>
    <property type="match status" value="1"/>
</dbReference>
<gene>
    <name evidence="2" type="ORF">PAPYR_3047</name>
</gene>
<evidence type="ECO:0000259" key="1">
    <source>
        <dbReference type="SMART" id="SM00849"/>
    </source>
</evidence>
<keyword evidence="3" id="KW-1185">Reference proteome</keyword>
<dbReference type="Proteomes" id="UP001141327">
    <property type="component" value="Unassembled WGS sequence"/>
</dbReference>